<evidence type="ECO:0000313" key="9">
    <source>
        <dbReference type="Proteomes" id="UP001597362"/>
    </source>
</evidence>
<evidence type="ECO:0000313" key="8">
    <source>
        <dbReference type="EMBL" id="MFD2115245.1"/>
    </source>
</evidence>
<keyword evidence="2" id="KW-1003">Cell membrane</keyword>
<keyword evidence="9" id="KW-1185">Reference proteome</keyword>
<proteinExistence type="predicted"/>
<dbReference type="PROSITE" id="PS50885">
    <property type="entry name" value="HAMP"/>
    <property type="match status" value="1"/>
</dbReference>
<evidence type="ECO:0000256" key="4">
    <source>
        <dbReference type="ARBA" id="ARBA00022679"/>
    </source>
</evidence>
<accession>A0ABW4YI17</accession>
<reference evidence="9" key="1">
    <citation type="journal article" date="2019" name="Int. J. Syst. Evol. Microbiol.">
        <title>The Global Catalogue of Microorganisms (GCM) 10K type strain sequencing project: providing services to taxonomists for standard genome sequencing and annotation.</title>
        <authorList>
            <consortium name="The Broad Institute Genomics Platform"/>
            <consortium name="The Broad Institute Genome Sequencing Center for Infectious Disease"/>
            <person name="Wu L."/>
            <person name="Ma J."/>
        </authorList>
    </citation>
    <scope>NUCLEOTIDE SEQUENCE [LARGE SCALE GENOMIC DNA]</scope>
    <source>
        <strain evidence="9">GH52</strain>
    </source>
</reference>
<dbReference type="InterPro" id="IPR003660">
    <property type="entry name" value="HAMP_dom"/>
</dbReference>
<dbReference type="Pfam" id="PF06580">
    <property type="entry name" value="His_kinase"/>
    <property type="match status" value="1"/>
</dbReference>
<dbReference type="PANTHER" id="PTHR34220:SF7">
    <property type="entry name" value="SENSOR HISTIDINE KINASE YPDA"/>
    <property type="match status" value="1"/>
</dbReference>
<dbReference type="SUPFAM" id="SSF55874">
    <property type="entry name" value="ATPase domain of HSP90 chaperone/DNA topoisomerase II/histidine kinase"/>
    <property type="match status" value="1"/>
</dbReference>
<dbReference type="InterPro" id="IPR050640">
    <property type="entry name" value="Bact_2-comp_sensor_kinase"/>
</dbReference>
<dbReference type="RefSeq" id="WP_377770275.1">
    <property type="nucleotide sequence ID" value="NZ_JBHUHO010000014.1"/>
</dbReference>
<protein>
    <submittedName>
        <fullName evidence="8">Sensor histidine kinase</fullName>
        <ecNumber evidence="8">2.7.13.3</ecNumber>
    </submittedName>
</protein>
<keyword evidence="3" id="KW-0597">Phosphoprotein</keyword>
<evidence type="ECO:0000256" key="6">
    <source>
        <dbReference type="SAM" id="Phobius"/>
    </source>
</evidence>
<comment type="subcellular location">
    <subcellularLocation>
        <location evidence="1">Cell membrane</location>
        <topology evidence="1">Multi-pass membrane protein</topology>
    </subcellularLocation>
</comment>
<evidence type="ECO:0000256" key="2">
    <source>
        <dbReference type="ARBA" id="ARBA00022475"/>
    </source>
</evidence>
<dbReference type="Gene3D" id="6.10.340.10">
    <property type="match status" value="1"/>
</dbReference>
<dbReference type="Proteomes" id="UP001597362">
    <property type="component" value="Unassembled WGS sequence"/>
</dbReference>
<keyword evidence="8" id="KW-0418">Kinase</keyword>
<evidence type="ECO:0000256" key="3">
    <source>
        <dbReference type="ARBA" id="ARBA00022553"/>
    </source>
</evidence>
<feature type="transmembrane region" description="Helical" evidence="6">
    <location>
        <begin position="294"/>
        <end position="314"/>
    </location>
</feature>
<keyword evidence="6" id="KW-1133">Transmembrane helix</keyword>
<dbReference type="InterPro" id="IPR010559">
    <property type="entry name" value="Sig_transdc_His_kin_internal"/>
</dbReference>
<feature type="domain" description="HAMP" evidence="7">
    <location>
        <begin position="315"/>
        <end position="367"/>
    </location>
</feature>
<dbReference type="SUPFAM" id="SSF158472">
    <property type="entry name" value="HAMP domain-like"/>
    <property type="match status" value="1"/>
</dbReference>
<dbReference type="EMBL" id="JBHUHO010000014">
    <property type="protein sequence ID" value="MFD2115245.1"/>
    <property type="molecule type" value="Genomic_DNA"/>
</dbReference>
<evidence type="ECO:0000259" key="7">
    <source>
        <dbReference type="PROSITE" id="PS50885"/>
    </source>
</evidence>
<dbReference type="Pfam" id="PF00672">
    <property type="entry name" value="HAMP"/>
    <property type="match status" value="1"/>
</dbReference>
<keyword evidence="4 8" id="KW-0808">Transferase</keyword>
<dbReference type="InterPro" id="IPR036890">
    <property type="entry name" value="HATPase_C_sf"/>
</dbReference>
<dbReference type="GO" id="GO:0004673">
    <property type="term" value="F:protein histidine kinase activity"/>
    <property type="evidence" value="ECO:0007669"/>
    <property type="project" value="UniProtKB-EC"/>
</dbReference>
<evidence type="ECO:0000256" key="5">
    <source>
        <dbReference type="ARBA" id="ARBA00023136"/>
    </source>
</evidence>
<dbReference type="EC" id="2.7.13.3" evidence="8"/>
<name>A0ABW4YI17_9BACL</name>
<dbReference type="CDD" id="cd06225">
    <property type="entry name" value="HAMP"/>
    <property type="match status" value="1"/>
</dbReference>
<dbReference type="SMART" id="SM00304">
    <property type="entry name" value="HAMP"/>
    <property type="match status" value="1"/>
</dbReference>
<feature type="transmembrane region" description="Helical" evidence="6">
    <location>
        <begin position="12"/>
        <end position="34"/>
    </location>
</feature>
<sequence length="588" mass="67981">MKAMRDQIRFNTLPKIIFAMLLVVTPIYGVGLFMNQSAEQNLREQLSRSVASKLQFYVSSLETEVNRLTRLNQELMFDSDFQKLMTIAHAMDDFTRAQTILAVKTKLDLLKTSSPYVENVKVYIPSLDRGIFANSFDNHIPREELEAIELSARFYESSLTYWNGQLLLSEVYPAPNEKVKPTLALGVEMSWSQLRLSLEQLSDMEGAGATIIHADQKWHFANNDEQSEWIMPEVKATLAKLTSESGLHSGQTVVDIQQQPYLLSYEYSPTLHSYLAVYVPEEKLLGPLSKYRNFLWFLTGIAIVVMILFAGWIYRLLHQPLKGLVVAFRKVEKGDLNVSIERKQRDEFQYLYLQFNAMVSKLQLLIQEVYEERIQVQQSELKQLQSQINPHFLYNSLYIAKGLVQMEDHYSAEKLLSHLGQYFMFITKTSSGEVTLAQEFAHAKAYADIQNMRFFNRIAVVWPDIPEQWQQVIVPRLIVQPMIENAYEHGVEAKVEDGRLHVSVEQYDEKTLWIIVEDNGESVDESRLWEMNQLLQREDKVQERTGLYNVHRRLQIKYGDQHGVFIQKSSLGGLKVILSIAMEVQTDV</sequence>
<dbReference type="PANTHER" id="PTHR34220">
    <property type="entry name" value="SENSOR HISTIDINE KINASE YPDA"/>
    <property type="match status" value="1"/>
</dbReference>
<keyword evidence="5 6" id="KW-0472">Membrane</keyword>
<comment type="caution">
    <text evidence="8">The sequence shown here is derived from an EMBL/GenBank/DDBJ whole genome shotgun (WGS) entry which is preliminary data.</text>
</comment>
<organism evidence="8 9">
    <name type="scientific">Paenibacillus yanchengensis</name>
    <dbReference type="NCBI Taxonomy" id="2035833"/>
    <lineage>
        <taxon>Bacteria</taxon>
        <taxon>Bacillati</taxon>
        <taxon>Bacillota</taxon>
        <taxon>Bacilli</taxon>
        <taxon>Bacillales</taxon>
        <taxon>Paenibacillaceae</taxon>
        <taxon>Paenibacillus</taxon>
    </lineage>
</organism>
<gene>
    <name evidence="8" type="ORF">ACFSJH_05785</name>
</gene>
<dbReference type="Gene3D" id="3.30.565.10">
    <property type="entry name" value="Histidine kinase-like ATPase, C-terminal domain"/>
    <property type="match status" value="1"/>
</dbReference>
<keyword evidence="6" id="KW-0812">Transmembrane</keyword>
<evidence type="ECO:0000256" key="1">
    <source>
        <dbReference type="ARBA" id="ARBA00004651"/>
    </source>
</evidence>